<evidence type="ECO:0000313" key="3">
    <source>
        <dbReference type="Proteomes" id="UP001307889"/>
    </source>
</evidence>
<organism evidence="2 3">
    <name type="scientific">Nesidiocoris tenuis</name>
    <dbReference type="NCBI Taxonomy" id="355587"/>
    <lineage>
        <taxon>Eukaryota</taxon>
        <taxon>Metazoa</taxon>
        <taxon>Ecdysozoa</taxon>
        <taxon>Arthropoda</taxon>
        <taxon>Hexapoda</taxon>
        <taxon>Insecta</taxon>
        <taxon>Pterygota</taxon>
        <taxon>Neoptera</taxon>
        <taxon>Paraneoptera</taxon>
        <taxon>Hemiptera</taxon>
        <taxon>Heteroptera</taxon>
        <taxon>Panheteroptera</taxon>
        <taxon>Cimicomorpha</taxon>
        <taxon>Miridae</taxon>
        <taxon>Dicyphina</taxon>
        <taxon>Nesidiocoris</taxon>
    </lineage>
</organism>
<feature type="compositionally biased region" description="Basic and acidic residues" evidence="1">
    <location>
        <begin position="7"/>
        <end position="19"/>
    </location>
</feature>
<name>A0ABN7BIB9_9HEMI</name>
<dbReference type="Proteomes" id="UP001307889">
    <property type="component" value="Chromosome 15"/>
</dbReference>
<accession>A0ABN7BIB9</accession>
<gene>
    <name evidence="2" type="ORF">NTJ_16035</name>
</gene>
<reference evidence="2 3" key="1">
    <citation type="submission" date="2023-09" db="EMBL/GenBank/DDBJ databases">
        <title>Nesidiocoris tenuis whole genome shotgun sequence.</title>
        <authorList>
            <person name="Shibata T."/>
            <person name="Shimoda M."/>
            <person name="Kobayashi T."/>
            <person name="Uehara T."/>
        </authorList>
    </citation>
    <scope>NUCLEOTIDE SEQUENCE [LARGE SCALE GENOMIC DNA]</scope>
    <source>
        <strain evidence="2 3">Japan</strain>
    </source>
</reference>
<evidence type="ECO:0000313" key="2">
    <source>
        <dbReference type="EMBL" id="BET03217.1"/>
    </source>
</evidence>
<evidence type="ECO:0000256" key="1">
    <source>
        <dbReference type="SAM" id="MobiDB-lite"/>
    </source>
</evidence>
<dbReference type="EMBL" id="AP028923">
    <property type="protein sequence ID" value="BET03217.1"/>
    <property type="molecule type" value="Genomic_DNA"/>
</dbReference>
<proteinExistence type="predicted"/>
<sequence>MLACGRNLKEGEEREDASQHCKTFPGNRDVWALNLFHTPRKEVPQKAPESLQEIGLHPLTLEDLRKCFIFAQLIFQGYC</sequence>
<protein>
    <submittedName>
        <fullName evidence="2">Uncharacterized protein</fullName>
    </submittedName>
</protein>
<keyword evidence="3" id="KW-1185">Reference proteome</keyword>
<feature type="region of interest" description="Disordered" evidence="1">
    <location>
        <begin position="1"/>
        <end position="21"/>
    </location>
</feature>